<evidence type="ECO:0008006" key="3">
    <source>
        <dbReference type="Google" id="ProtNLM"/>
    </source>
</evidence>
<accession>A0ABW9YL80</accession>
<sequence>MVAKMKINRFMYNLLIERKVDGFSVTEARDAILSYDNGSEDINEARKMIYRQILSFLGKGWLRDTGEGRNRRYWVTDTFKQLSVEPRSDGKGAGLKVETELKPATKETMGIDQLFREKSQYEGELSITLGEVEELRSLIERFPEKSHEWTPLLTEAKERSATLLGRINALGKVLQHDAKVASKC</sequence>
<reference evidence="1 2" key="1">
    <citation type="journal article" date="2017" name="Int. J. Syst. Evol. Microbiol.">
        <title>Photobacterium alginatilyticum sp. nov., a marine bacterium isolated from bottom seawater.</title>
        <authorList>
            <person name="Wang X."/>
            <person name="Wang Y."/>
            <person name="Yang X."/>
            <person name="Sun H."/>
            <person name="Li B."/>
            <person name="Zhang X.H."/>
        </authorList>
    </citation>
    <scope>NUCLEOTIDE SEQUENCE [LARGE SCALE GENOMIC DNA]</scope>
    <source>
        <strain evidence="1 2">P03D4</strain>
    </source>
</reference>
<dbReference type="Proteomes" id="UP000738517">
    <property type="component" value="Unassembled WGS sequence"/>
</dbReference>
<proteinExistence type="predicted"/>
<keyword evidence="2" id="KW-1185">Reference proteome</keyword>
<evidence type="ECO:0000313" key="1">
    <source>
        <dbReference type="EMBL" id="NBI54556.1"/>
    </source>
</evidence>
<dbReference type="EMBL" id="RSEJ01000021">
    <property type="protein sequence ID" value="NBI54556.1"/>
    <property type="molecule type" value="Genomic_DNA"/>
</dbReference>
<protein>
    <recommendedName>
        <fullName evidence="3">Response regulator</fullName>
    </recommendedName>
</protein>
<comment type="caution">
    <text evidence="1">The sequence shown here is derived from an EMBL/GenBank/DDBJ whole genome shotgun (WGS) entry which is preliminary data.</text>
</comment>
<name>A0ABW9YL80_9GAMM</name>
<organism evidence="1 2">
    <name type="scientific">Photobacterium alginatilyticum</name>
    <dbReference type="NCBI Taxonomy" id="1775171"/>
    <lineage>
        <taxon>Bacteria</taxon>
        <taxon>Pseudomonadati</taxon>
        <taxon>Pseudomonadota</taxon>
        <taxon>Gammaproteobacteria</taxon>
        <taxon>Vibrionales</taxon>
        <taxon>Vibrionaceae</taxon>
        <taxon>Photobacterium</taxon>
    </lineage>
</organism>
<evidence type="ECO:0000313" key="2">
    <source>
        <dbReference type="Proteomes" id="UP000738517"/>
    </source>
</evidence>
<gene>
    <name evidence="1" type="ORF">EIZ48_18720</name>
</gene>